<dbReference type="Proteomes" id="UP000613512">
    <property type="component" value="Unassembled WGS sequence"/>
</dbReference>
<evidence type="ECO:0008006" key="4">
    <source>
        <dbReference type="Google" id="ProtNLM"/>
    </source>
</evidence>
<sequence length="96" mass="11142">MPKCMSCQKNIQWKSVYISTWFPNKTIQCNTCDSIYKITSHNYISLAILIPMMVSGWYINRFLPLPWSIFIGLPSIILLGLVITLIVPFFVKVERI</sequence>
<dbReference type="InterPro" id="IPR026369">
    <property type="entry name" value="CxxC_20_CxxC"/>
</dbReference>
<keyword evidence="1" id="KW-0472">Membrane</keyword>
<proteinExistence type="predicted"/>
<reference evidence="2" key="2">
    <citation type="submission" date="2020-09" db="EMBL/GenBank/DDBJ databases">
        <authorList>
            <person name="Sun Q."/>
            <person name="Zhou Y."/>
        </authorList>
    </citation>
    <scope>NUCLEOTIDE SEQUENCE</scope>
    <source>
        <strain evidence="2">CGMCC 1.12408</strain>
    </source>
</reference>
<evidence type="ECO:0000313" key="3">
    <source>
        <dbReference type="Proteomes" id="UP000613512"/>
    </source>
</evidence>
<comment type="caution">
    <text evidence="2">The sequence shown here is derived from an EMBL/GenBank/DDBJ whole genome shotgun (WGS) entry which is preliminary data.</text>
</comment>
<organism evidence="2 3">
    <name type="scientific">Ornithinibacillus halotolerans</name>
    <dbReference type="NCBI Taxonomy" id="1274357"/>
    <lineage>
        <taxon>Bacteria</taxon>
        <taxon>Bacillati</taxon>
        <taxon>Bacillota</taxon>
        <taxon>Bacilli</taxon>
        <taxon>Bacillales</taxon>
        <taxon>Bacillaceae</taxon>
        <taxon>Ornithinibacillus</taxon>
    </lineage>
</organism>
<feature type="transmembrane region" description="Helical" evidence="1">
    <location>
        <begin position="43"/>
        <end position="59"/>
    </location>
</feature>
<dbReference type="EMBL" id="BMEY01000004">
    <property type="protein sequence ID" value="GGA67875.1"/>
    <property type="molecule type" value="Genomic_DNA"/>
</dbReference>
<accession>A0A916RU97</accession>
<gene>
    <name evidence="2" type="ORF">GCM10008025_09640</name>
</gene>
<keyword evidence="3" id="KW-1185">Reference proteome</keyword>
<evidence type="ECO:0000256" key="1">
    <source>
        <dbReference type="SAM" id="Phobius"/>
    </source>
</evidence>
<dbReference type="NCBIfam" id="TIGR04104">
    <property type="entry name" value="cxxc_20_cxxc"/>
    <property type="match status" value="1"/>
</dbReference>
<feature type="transmembrane region" description="Helical" evidence="1">
    <location>
        <begin position="65"/>
        <end position="91"/>
    </location>
</feature>
<reference evidence="2" key="1">
    <citation type="journal article" date="2014" name="Int. J. Syst. Evol. Microbiol.">
        <title>Complete genome sequence of Corynebacterium casei LMG S-19264T (=DSM 44701T), isolated from a smear-ripened cheese.</title>
        <authorList>
            <consortium name="US DOE Joint Genome Institute (JGI-PGF)"/>
            <person name="Walter F."/>
            <person name="Albersmeier A."/>
            <person name="Kalinowski J."/>
            <person name="Ruckert C."/>
        </authorList>
    </citation>
    <scope>NUCLEOTIDE SEQUENCE</scope>
    <source>
        <strain evidence="2">CGMCC 1.12408</strain>
    </source>
</reference>
<keyword evidence="1" id="KW-1133">Transmembrane helix</keyword>
<keyword evidence="1" id="KW-0812">Transmembrane</keyword>
<name>A0A916RU97_9BACI</name>
<protein>
    <recommendedName>
        <fullName evidence="4">CXXC-20-CXXC protein</fullName>
    </recommendedName>
</protein>
<dbReference type="RefSeq" id="WP_188383563.1">
    <property type="nucleotide sequence ID" value="NZ_BMEY01000004.1"/>
</dbReference>
<evidence type="ECO:0000313" key="2">
    <source>
        <dbReference type="EMBL" id="GGA67875.1"/>
    </source>
</evidence>
<dbReference type="AlphaFoldDB" id="A0A916RU97"/>